<gene>
    <name evidence="16" type="primary">coaX</name>
    <name evidence="17" type="ORF">SAMN05216296_0170</name>
</gene>
<dbReference type="NCBIfam" id="TIGR00671">
    <property type="entry name" value="baf"/>
    <property type="match status" value="1"/>
</dbReference>
<evidence type="ECO:0000256" key="8">
    <source>
        <dbReference type="ARBA" id="ARBA00022679"/>
    </source>
</evidence>
<feature type="binding site" evidence="16">
    <location>
        <begin position="6"/>
        <end position="13"/>
    </location>
    <ligand>
        <name>ATP</name>
        <dbReference type="ChEBI" id="CHEBI:30616"/>
    </ligand>
</feature>
<evidence type="ECO:0000256" key="10">
    <source>
        <dbReference type="ARBA" id="ARBA00022777"/>
    </source>
</evidence>
<keyword evidence="10 16" id="KW-0418">Kinase</keyword>
<comment type="catalytic activity">
    <reaction evidence="1 16">
        <text>(R)-pantothenate + ATP = (R)-4'-phosphopantothenate + ADP + H(+)</text>
        <dbReference type="Rhea" id="RHEA:16373"/>
        <dbReference type="ChEBI" id="CHEBI:10986"/>
        <dbReference type="ChEBI" id="CHEBI:15378"/>
        <dbReference type="ChEBI" id="CHEBI:29032"/>
        <dbReference type="ChEBI" id="CHEBI:30616"/>
        <dbReference type="ChEBI" id="CHEBI:456216"/>
        <dbReference type="EC" id="2.7.1.33"/>
    </reaction>
</comment>
<feature type="binding site" evidence="16">
    <location>
        <position position="122"/>
    </location>
    <ligand>
        <name>K(+)</name>
        <dbReference type="ChEBI" id="CHEBI:29103"/>
    </ligand>
</feature>
<dbReference type="EMBL" id="LT629785">
    <property type="protein sequence ID" value="SDT87833.1"/>
    <property type="molecule type" value="Genomic_DNA"/>
</dbReference>
<keyword evidence="7 16" id="KW-0963">Cytoplasm</keyword>
<dbReference type="STRING" id="364197.SAMN05216296_0170"/>
<comment type="cofactor">
    <cofactor evidence="2">
        <name>K(+)</name>
        <dbReference type="ChEBI" id="CHEBI:29103"/>
    </cofactor>
</comment>
<comment type="cofactor">
    <cofactor evidence="16">
        <name>NH4(+)</name>
        <dbReference type="ChEBI" id="CHEBI:28938"/>
    </cofactor>
    <cofactor evidence="16">
        <name>K(+)</name>
        <dbReference type="ChEBI" id="CHEBI:29103"/>
    </cofactor>
    <text evidence="16">A monovalent cation. Ammonium or potassium.</text>
</comment>
<evidence type="ECO:0000256" key="6">
    <source>
        <dbReference type="ARBA" id="ARBA00012102"/>
    </source>
</evidence>
<keyword evidence="11 16" id="KW-0067">ATP-binding</keyword>
<comment type="subunit">
    <text evidence="5 16">Homodimer.</text>
</comment>
<dbReference type="EC" id="2.7.1.33" evidence="6 16"/>
<dbReference type="AlphaFoldDB" id="A0A1H2DY79"/>
<dbReference type="PANTHER" id="PTHR34265">
    <property type="entry name" value="TYPE III PANTOTHENATE KINASE"/>
    <property type="match status" value="1"/>
</dbReference>
<feature type="binding site" evidence="16">
    <location>
        <position position="125"/>
    </location>
    <ligand>
        <name>ATP</name>
        <dbReference type="ChEBI" id="CHEBI:30616"/>
    </ligand>
</feature>
<protein>
    <recommendedName>
        <fullName evidence="15 16">Type III pantothenate kinase</fullName>
        <ecNumber evidence="6 16">2.7.1.33</ecNumber>
    </recommendedName>
    <alternativeName>
        <fullName evidence="16">PanK-III</fullName>
    </alternativeName>
    <alternativeName>
        <fullName evidence="16">Pantothenic acid kinase</fullName>
    </alternativeName>
</protein>
<evidence type="ECO:0000256" key="3">
    <source>
        <dbReference type="ARBA" id="ARBA00004496"/>
    </source>
</evidence>
<dbReference type="GO" id="GO:0046872">
    <property type="term" value="F:metal ion binding"/>
    <property type="evidence" value="ECO:0007669"/>
    <property type="project" value="UniProtKB-KW"/>
</dbReference>
<evidence type="ECO:0000313" key="18">
    <source>
        <dbReference type="Proteomes" id="UP000243232"/>
    </source>
</evidence>
<dbReference type="CDD" id="cd24015">
    <property type="entry name" value="ASKHA_NBD_PanK-III"/>
    <property type="match status" value="1"/>
</dbReference>
<evidence type="ECO:0000256" key="16">
    <source>
        <dbReference type="HAMAP-Rule" id="MF_01274"/>
    </source>
</evidence>
<dbReference type="InterPro" id="IPR043129">
    <property type="entry name" value="ATPase_NBD"/>
</dbReference>
<evidence type="ECO:0000313" key="17">
    <source>
        <dbReference type="EMBL" id="SDT87833.1"/>
    </source>
</evidence>
<feature type="binding site" evidence="16">
    <location>
        <begin position="100"/>
        <end position="103"/>
    </location>
    <ligand>
        <name>substrate</name>
    </ligand>
</feature>
<dbReference type="RefSeq" id="WP_090192641.1">
    <property type="nucleotide sequence ID" value="NZ_LT629785.1"/>
</dbReference>
<evidence type="ECO:0000256" key="11">
    <source>
        <dbReference type="ARBA" id="ARBA00022840"/>
    </source>
</evidence>
<sequence length="245" mass="26003">MILEVDCGNTLIKWRVLDGADQLVRCEGSARDEAELLAQLDATDIGSLAKCRIVSVRSDLETHSLITALELRYSMPVELAESSKTLAGVTNGYNDYRLLGTDRWLAIVGAFSLKKSACLVLDIGTAVTADFVDGAGVHLGGFISPGIKMLRDQLGVGTARAAYLPINSSATHTPGQSTAEAVGRGTELMLLGFVGLQQEMAKELWGHEFSMLLTGGGADMVGTHFGEADIVSDLVFRGLALAFPD</sequence>
<keyword evidence="13 16" id="KW-0173">Coenzyme A biosynthesis</keyword>
<name>A0A1H2DY79_9PSED</name>
<dbReference type="SUPFAM" id="SSF53067">
    <property type="entry name" value="Actin-like ATPase domain"/>
    <property type="match status" value="2"/>
</dbReference>
<dbReference type="Gene3D" id="3.30.420.40">
    <property type="match status" value="2"/>
</dbReference>
<keyword evidence="12 16" id="KW-0630">Potassium</keyword>
<proteinExistence type="inferred from homology"/>
<feature type="active site" description="Proton acceptor" evidence="16">
    <location>
        <position position="102"/>
    </location>
</feature>
<evidence type="ECO:0000256" key="4">
    <source>
        <dbReference type="ARBA" id="ARBA00005225"/>
    </source>
</evidence>
<reference evidence="18" key="1">
    <citation type="submission" date="2016-10" db="EMBL/GenBank/DDBJ databases">
        <authorList>
            <person name="Varghese N."/>
            <person name="Submissions S."/>
        </authorList>
    </citation>
    <scope>NUCLEOTIDE SEQUENCE [LARGE SCALE GENOMIC DNA]</scope>
    <source>
        <strain evidence="18">DSM 17875</strain>
    </source>
</reference>
<evidence type="ECO:0000256" key="7">
    <source>
        <dbReference type="ARBA" id="ARBA00022490"/>
    </source>
</evidence>
<keyword evidence="16" id="KW-0479">Metal-binding</keyword>
<comment type="subcellular location">
    <subcellularLocation>
        <location evidence="3 16">Cytoplasm</location>
    </subcellularLocation>
</comment>
<dbReference type="PANTHER" id="PTHR34265:SF1">
    <property type="entry name" value="TYPE III PANTOTHENATE KINASE"/>
    <property type="match status" value="1"/>
</dbReference>
<evidence type="ECO:0000256" key="9">
    <source>
        <dbReference type="ARBA" id="ARBA00022741"/>
    </source>
</evidence>
<dbReference type="GO" id="GO:0015937">
    <property type="term" value="P:coenzyme A biosynthetic process"/>
    <property type="evidence" value="ECO:0007669"/>
    <property type="project" value="UniProtKB-UniRule"/>
</dbReference>
<keyword evidence="9 16" id="KW-0547">Nucleotide-binding</keyword>
<evidence type="ECO:0000256" key="15">
    <source>
        <dbReference type="ARBA" id="ARBA00040883"/>
    </source>
</evidence>
<organism evidence="17 18">
    <name type="scientific">Pseudomonas pohangensis</name>
    <dbReference type="NCBI Taxonomy" id="364197"/>
    <lineage>
        <taxon>Bacteria</taxon>
        <taxon>Pseudomonadati</taxon>
        <taxon>Pseudomonadota</taxon>
        <taxon>Gammaproteobacteria</taxon>
        <taxon>Pseudomonadales</taxon>
        <taxon>Pseudomonadaceae</taxon>
        <taxon>Pseudomonas</taxon>
    </lineage>
</organism>
<dbReference type="GO" id="GO:0004594">
    <property type="term" value="F:pantothenate kinase activity"/>
    <property type="evidence" value="ECO:0007669"/>
    <property type="project" value="UniProtKB-UniRule"/>
</dbReference>
<keyword evidence="8 16" id="KW-0808">Transferase</keyword>
<dbReference type="GO" id="GO:0005737">
    <property type="term" value="C:cytoplasm"/>
    <property type="evidence" value="ECO:0007669"/>
    <property type="project" value="UniProtKB-SubCell"/>
</dbReference>
<evidence type="ECO:0000256" key="13">
    <source>
        <dbReference type="ARBA" id="ARBA00022993"/>
    </source>
</evidence>
<dbReference type="OrthoDB" id="9781305at2"/>
<feature type="binding site" evidence="16">
    <location>
        <position position="93"/>
    </location>
    <ligand>
        <name>substrate</name>
    </ligand>
</feature>
<comment type="pathway">
    <text evidence="4 16">Cofactor biosynthesis; coenzyme A biosynthesis; CoA from (R)-pantothenate: step 1/5.</text>
</comment>
<evidence type="ECO:0000256" key="2">
    <source>
        <dbReference type="ARBA" id="ARBA00001958"/>
    </source>
</evidence>
<dbReference type="Proteomes" id="UP000243232">
    <property type="component" value="Chromosome I"/>
</dbReference>
<comment type="function">
    <text evidence="16">Catalyzes the phosphorylation of pantothenate (Pan), the first step in CoA biosynthesis.</text>
</comment>
<feature type="binding site" evidence="16">
    <location>
        <position position="178"/>
    </location>
    <ligand>
        <name>substrate</name>
    </ligand>
</feature>
<dbReference type="GO" id="GO:0005524">
    <property type="term" value="F:ATP binding"/>
    <property type="evidence" value="ECO:0007669"/>
    <property type="project" value="UniProtKB-UniRule"/>
</dbReference>
<evidence type="ECO:0000256" key="12">
    <source>
        <dbReference type="ARBA" id="ARBA00022958"/>
    </source>
</evidence>
<comment type="similarity">
    <text evidence="14 16">Belongs to the type III pantothenate kinase family.</text>
</comment>
<evidence type="ECO:0000256" key="5">
    <source>
        <dbReference type="ARBA" id="ARBA00011738"/>
    </source>
</evidence>
<dbReference type="UniPathway" id="UPA00241">
    <property type="reaction ID" value="UER00352"/>
</dbReference>
<accession>A0A1H2DY79</accession>
<dbReference type="HAMAP" id="MF_01274">
    <property type="entry name" value="Pantothen_kinase_3"/>
    <property type="match status" value="1"/>
</dbReference>
<evidence type="ECO:0000256" key="1">
    <source>
        <dbReference type="ARBA" id="ARBA00001206"/>
    </source>
</evidence>
<keyword evidence="18" id="KW-1185">Reference proteome</keyword>
<dbReference type="InterPro" id="IPR004619">
    <property type="entry name" value="Type_III_PanK"/>
</dbReference>
<dbReference type="Pfam" id="PF03309">
    <property type="entry name" value="Pan_kinase"/>
    <property type="match status" value="1"/>
</dbReference>
<evidence type="ECO:0000256" key="14">
    <source>
        <dbReference type="ARBA" id="ARBA00038036"/>
    </source>
</evidence>